<comment type="caution">
    <text evidence="2">The sequence shown here is derived from an EMBL/GenBank/DDBJ whole genome shotgun (WGS) entry which is preliminary data.</text>
</comment>
<dbReference type="EMBL" id="BAAATM010000027">
    <property type="protein sequence ID" value="GAA2558418.1"/>
    <property type="molecule type" value="Genomic_DNA"/>
</dbReference>
<feature type="region of interest" description="Disordered" evidence="1">
    <location>
        <begin position="1"/>
        <end position="23"/>
    </location>
</feature>
<evidence type="ECO:0000313" key="3">
    <source>
        <dbReference type="Proteomes" id="UP001501095"/>
    </source>
</evidence>
<keyword evidence="3" id="KW-1185">Reference proteome</keyword>
<sequence length="176" mass="18877">MRETAHSVLGPDDAPETTPPAGDELETLTTALRSHIELLAPEVEQAAGRLSEDAPTRAAALACVGEARGKLRAPELTFAGLGGGVMYARRLARVLAALCDHYETVSTGIVRTPVQTAFDQLAEHCLRCPTCRTVDEQGAHAGLPCDEENRLHEAYRVARARAAAARLARRRAEDTV</sequence>
<reference evidence="3" key="1">
    <citation type="journal article" date="2019" name="Int. J. Syst. Evol. Microbiol.">
        <title>The Global Catalogue of Microorganisms (GCM) 10K type strain sequencing project: providing services to taxonomists for standard genome sequencing and annotation.</title>
        <authorList>
            <consortium name="The Broad Institute Genomics Platform"/>
            <consortium name="The Broad Institute Genome Sequencing Center for Infectious Disease"/>
            <person name="Wu L."/>
            <person name="Ma J."/>
        </authorList>
    </citation>
    <scope>NUCLEOTIDE SEQUENCE [LARGE SCALE GENOMIC DNA]</scope>
    <source>
        <strain evidence="3">JCM 6924</strain>
    </source>
</reference>
<dbReference type="InterPro" id="IPR046300">
    <property type="entry name" value="DUF6415"/>
</dbReference>
<proteinExistence type="predicted"/>
<organism evidence="2 3">
    <name type="scientific">Streptomyces levis</name>
    <dbReference type="NCBI Taxonomy" id="285566"/>
    <lineage>
        <taxon>Bacteria</taxon>
        <taxon>Bacillati</taxon>
        <taxon>Actinomycetota</taxon>
        <taxon>Actinomycetes</taxon>
        <taxon>Kitasatosporales</taxon>
        <taxon>Streptomycetaceae</taxon>
        <taxon>Streptomyces</taxon>
    </lineage>
</organism>
<gene>
    <name evidence="2" type="ORF">GCM10010423_70380</name>
</gene>
<name>A0ABP6BD78_9ACTN</name>
<accession>A0ABP6BD78</accession>
<dbReference type="Proteomes" id="UP001501095">
    <property type="component" value="Unassembled WGS sequence"/>
</dbReference>
<evidence type="ECO:0000256" key="1">
    <source>
        <dbReference type="SAM" id="MobiDB-lite"/>
    </source>
</evidence>
<dbReference type="Pfam" id="PF19979">
    <property type="entry name" value="DUF6415"/>
    <property type="match status" value="1"/>
</dbReference>
<evidence type="ECO:0000313" key="2">
    <source>
        <dbReference type="EMBL" id="GAA2558418.1"/>
    </source>
</evidence>
<protein>
    <submittedName>
        <fullName evidence="2">Uncharacterized protein</fullName>
    </submittedName>
</protein>